<dbReference type="KEGG" id="fri:FraEuI1c_3307"/>
<dbReference type="Proteomes" id="UP000002484">
    <property type="component" value="Chromosome"/>
</dbReference>
<dbReference type="InterPro" id="IPR028081">
    <property type="entry name" value="Leu-bd"/>
</dbReference>
<dbReference type="EMBL" id="CP002299">
    <property type="protein sequence ID" value="ADP81319.1"/>
    <property type="molecule type" value="Genomic_DNA"/>
</dbReference>
<evidence type="ECO:0000259" key="3">
    <source>
        <dbReference type="Pfam" id="PF13458"/>
    </source>
</evidence>
<dbReference type="eggNOG" id="COG0683">
    <property type="taxonomic scope" value="Bacteria"/>
</dbReference>
<reference evidence="4 5" key="1">
    <citation type="submission" date="2010-10" db="EMBL/GenBank/DDBJ databases">
        <title>Complete sequence of Frankia sp. EuI1c.</title>
        <authorList>
            <consortium name="US DOE Joint Genome Institute"/>
            <person name="Lucas S."/>
            <person name="Copeland A."/>
            <person name="Lapidus A."/>
            <person name="Cheng J.-F."/>
            <person name="Bruce D."/>
            <person name="Goodwin L."/>
            <person name="Pitluck S."/>
            <person name="Chertkov O."/>
            <person name="Detter J.C."/>
            <person name="Han C."/>
            <person name="Tapia R."/>
            <person name="Land M."/>
            <person name="Hauser L."/>
            <person name="Jeffries C."/>
            <person name="Kyrpides N."/>
            <person name="Ivanova N."/>
            <person name="Mikhailova N."/>
            <person name="Beauchemin N."/>
            <person name="Sen A."/>
            <person name="Sur S.A."/>
            <person name="Gtari M."/>
            <person name="Wall L."/>
            <person name="Tisa L."/>
            <person name="Woyke T."/>
        </authorList>
    </citation>
    <scope>NUCLEOTIDE SEQUENCE [LARGE SCALE GENOMIC DNA]</scope>
    <source>
        <strain evidence="5">DSM 45817 / CECT 9037 / EuI1c</strain>
    </source>
</reference>
<dbReference type="Gene3D" id="3.40.50.2300">
    <property type="match status" value="2"/>
</dbReference>
<dbReference type="PROSITE" id="PS51318">
    <property type="entry name" value="TAT"/>
    <property type="match status" value="1"/>
</dbReference>
<proteinExistence type="inferred from homology"/>
<dbReference type="PANTHER" id="PTHR30483">
    <property type="entry name" value="LEUCINE-SPECIFIC-BINDING PROTEIN"/>
    <property type="match status" value="1"/>
</dbReference>
<dbReference type="OrthoDB" id="3759485at2"/>
<evidence type="ECO:0000256" key="2">
    <source>
        <dbReference type="ARBA" id="ARBA00022729"/>
    </source>
</evidence>
<dbReference type="InterPro" id="IPR051010">
    <property type="entry name" value="BCAA_transport"/>
</dbReference>
<organism evidence="4 5">
    <name type="scientific">Pseudofrankia inefficax (strain DSM 45817 / CECT 9037 / DDB 130130 / EuI1c)</name>
    <name type="common">Frankia inefficax</name>
    <dbReference type="NCBI Taxonomy" id="298654"/>
    <lineage>
        <taxon>Bacteria</taxon>
        <taxon>Bacillati</taxon>
        <taxon>Actinomycetota</taxon>
        <taxon>Actinomycetes</taxon>
        <taxon>Frankiales</taxon>
        <taxon>Frankiaceae</taxon>
        <taxon>Pseudofrankia</taxon>
    </lineage>
</organism>
<dbReference type="InterPro" id="IPR028082">
    <property type="entry name" value="Peripla_BP_I"/>
</dbReference>
<accession>E3IVF5</accession>
<dbReference type="SUPFAM" id="SSF53822">
    <property type="entry name" value="Periplasmic binding protein-like I"/>
    <property type="match status" value="1"/>
</dbReference>
<dbReference type="HOGENOM" id="CLU_054023_0_0_11"/>
<dbReference type="InterPro" id="IPR006311">
    <property type="entry name" value="TAT_signal"/>
</dbReference>
<evidence type="ECO:0000256" key="1">
    <source>
        <dbReference type="ARBA" id="ARBA00010062"/>
    </source>
</evidence>
<name>E3IVF5_PSEI1</name>
<evidence type="ECO:0000313" key="5">
    <source>
        <dbReference type="Proteomes" id="UP000002484"/>
    </source>
</evidence>
<sequence length="420" mass="42745" precursor="true">MSLTHAKGETVITSRRRMLAAAAAALIALVGCGSSKSTGAKAGDDGGPTYTLGVLADITGPAASAGRTQVDGVKAGTILASRQGYKIKYIVADTQTSPTATLAAATKLVTQDHVFAVIANSSLTFAASAYLTAHQVPVIGTSIDGPEWITSKNMFSVIGAIHGTYVGTTPGKFLKMQGVSSLAAVGYGISPSSSESARTTVESAKAAGIKVGYLNAQVPFGSTDVGPLVLAMKAAKVDGFFASTDPNTAFAVISGLNAQGVKLKAALMFTGYGGDLIQAGPGALEAAQNVYFGTLYEPVELQTAATKQFVADLKSAGVQGAPTFAQYNGYVSIGLFLRAVKAAGKSPTQASLLSALSAVHDFDALGLFGGQKVDINNRANLGFGVHNCLYFVKLVGKTFKMVSGADPLCGDVIPGLTVPS</sequence>
<feature type="domain" description="Leucine-binding protein" evidence="3">
    <location>
        <begin position="50"/>
        <end position="395"/>
    </location>
</feature>
<dbReference type="PANTHER" id="PTHR30483:SF6">
    <property type="entry name" value="PERIPLASMIC BINDING PROTEIN OF ABC TRANSPORTER FOR NATURAL AMINO ACIDS"/>
    <property type="match status" value="1"/>
</dbReference>
<comment type="similarity">
    <text evidence="1">Belongs to the leucine-binding protein family.</text>
</comment>
<dbReference type="Pfam" id="PF13458">
    <property type="entry name" value="Peripla_BP_6"/>
    <property type="match status" value="1"/>
</dbReference>
<protein>
    <recommendedName>
        <fullName evidence="3">Leucine-binding protein domain-containing protein</fullName>
    </recommendedName>
</protein>
<keyword evidence="2" id="KW-0732">Signal</keyword>
<dbReference type="STRING" id="298654.FraEuI1c_3307"/>
<keyword evidence="5" id="KW-1185">Reference proteome</keyword>
<dbReference type="AlphaFoldDB" id="E3IVF5"/>
<dbReference type="InParanoid" id="E3IVF5"/>
<gene>
    <name evidence="4" type="ordered locus">FraEuI1c_3307</name>
</gene>
<dbReference type="PROSITE" id="PS51257">
    <property type="entry name" value="PROKAR_LIPOPROTEIN"/>
    <property type="match status" value="1"/>
</dbReference>
<evidence type="ECO:0000313" key="4">
    <source>
        <dbReference type="EMBL" id="ADP81319.1"/>
    </source>
</evidence>